<evidence type="ECO:0000256" key="2">
    <source>
        <dbReference type="SAM" id="Phobius"/>
    </source>
</evidence>
<keyword evidence="4" id="KW-1185">Reference proteome</keyword>
<accession>A0A6G4WZG8</accession>
<name>A0A6G4WZG8_9ACTN</name>
<dbReference type="EMBL" id="JAAKZZ010000180">
    <property type="protein sequence ID" value="NGO70262.1"/>
    <property type="molecule type" value="Genomic_DNA"/>
</dbReference>
<organism evidence="3 4">
    <name type="scientific">Streptomyces boncukensis</name>
    <dbReference type="NCBI Taxonomy" id="2711219"/>
    <lineage>
        <taxon>Bacteria</taxon>
        <taxon>Bacillati</taxon>
        <taxon>Actinomycetota</taxon>
        <taxon>Actinomycetes</taxon>
        <taxon>Kitasatosporales</taxon>
        <taxon>Streptomycetaceae</taxon>
        <taxon>Streptomyces</taxon>
    </lineage>
</organism>
<comment type="caution">
    <text evidence="3">The sequence shown here is derived from an EMBL/GenBank/DDBJ whole genome shotgun (WGS) entry which is preliminary data.</text>
</comment>
<keyword evidence="2" id="KW-0812">Transmembrane</keyword>
<feature type="transmembrane region" description="Helical" evidence="2">
    <location>
        <begin position="36"/>
        <end position="55"/>
    </location>
</feature>
<evidence type="ECO:0000256" key="1">
    <source>
        <dbReference type="SAM" id="MobiDB-lite"/>
    </source>
</evidence>
<evidence type="ECO:0000313" key="3">
    <source>
        <dbReference type="EMBL" id="NGO70262.1"/>
    </source>
</evidence>
<reference evidence="3 4" key="1">
    <citation type="submission" date="2020-02" db="EMBL/GenBank/DDBJ databases">
        <title>Whole-genome analyses of novel actinobacteria.</title>
        <authorList>
            <person name="Sahin N."/>
            <person name="Tatar D."/>
        </authorList>
    </citation>
    <scope>NUCLEOTIDE SEQUENCE [LARGE SCALE GENOMIC DNA]</scope>
    <source>
        <strain evidence="3 4">SB3404</strain>
    </source>
</reference>
<keyword evidence="2" id="KW-0472">Membrane</keyword>
<feature type="region of interest" description="Disordered" evidence="1">
    <location>
        <begin position="1"/>
        <end position="29"/>
    </location>
</feature>
<dbReference type="AlphaFoldDB" id="A0A6G4WZG8"/>
<evidence type="ECO:0000313" key="4">
    <source>
        <dbReference type="Proteomes" id="UP000477722"/>
    </source>
</evidence>
<dbReference type="Proteomes" id="UP000477722">
    <property type="component" value="Unassembled WGS sequence"/>
</dbReference>
<keyword evidence="2" id="KW-1133">Transmembrane helix</keyword>
<dbReference type="RefSeq" id="WP_165299930.1">
    <property type="nucleotide sequence ID" value="NZ_JAAKZZ010000180.1"/>
</dbReference>
<proteinExistence type="predicted"/>
<gene>
    <name evidence="3" type="ORF">G5C65_18280</name>
</gene>
<protein>
    <submittedName>
        <fullName evidence="3">Uncharacterized protein</fullName>
    </submittedName>
</protein>
<sequence length="83" mass="8635">MTAPAQPSRTSERSEARTARARQATPVSGVQTRLPWWGIALPVAAFVVLLVLLVGGGEADAAEPSGGRALFAALVQLRDLILG</sequence>